<protein>
    <submittedName>
        <fullName evidence="2">2'-phosphotransferase</fullName>
    </submittedName>
</protein>
<feature type="compositionally biased region" description="Pro residues" evidence="1">
    <location>
        <begin position="11"/>
        <end position="26"/>
    </location>
</feature>
<feature type="region of interest" description="Disordered" evidence="1">
    <location>
        <begin position="107"/>
        <end position="128"/>
    </location>
</feature>
<comment type="caution">
    <text evidence="2">The sequence shown here is derived from an EMBL/GenBank/DDBJ whole genome shotgun (WGS) entry which is preliminary data.</text>
</comment>
<sequence>MRPLNITGLPSLPPAPGMPPGVPPGPGVPAGVAPGVPGVPPGVPPGVLQGLPPGMPGMPPLSAGMPGVPPGLRLPSNLPNLPGLNLPTLPGLAPNLGNLVPNLVKTGPPVRAPQGPGAGGTPGGGLDTESLAQLRFQQVAAEYEQIKTAGVDPQVTELAEHFGLDERVTRLLDEEMKKRRKTFEEDLQALWVGLEGAKNPAGMVMMRLKDMRNGIFRGMSAMGKKVQEYAKRYRLDTQAGIRLAEVLEQREDPDGDLAKIARHLERSNKPSSLVMMMLRDLRDGKPVKARSMCRRL</sequence>
<feature type="region of interest" description="Disordered" evidence="1">
    <location>
        <begin position="1"/>
        <end position="26"/>
    </location>
</feature>
<reference evidence="2 3" key="1">
    <citation type="submission" date="2024-02" db="EMBL/GenBank/DDBJ databases">
        <authorList>
            <person name="Chen Y."/>
            <person name="Shah S."/>
            <person name="Dougan E. K."/>
            <person name="Thang M."/>
            <person name="Chan C."/>
        </authorList>
    </citation>
    <scope>NUCLEOTIDE SEQUENCE [LARGE SCALE GENOMIC DNA]</scope>
</reference>
<evidence type="ECO:0000313" key="2">
    <source>
        <dbReference type="EMBL" id="CAK9040087.1"/>
    </source>
</evidence>
<feature type="compositionally biased region" description="Gly residues" evidence="1">
    <location>
        <begin position="116"/>
        <end position="126"/>
    </location>
</feature>
<organism evidence="2 3">
    <name type="scientific">Durusdinium trenchii</name>
    <dbReference type="NCBI Taxonomy" id="1381693"/>
    <lineage>
        <taxon>Eukaryota</taxon>
        <taxon>Sar</taxon>
        <taxon>Alveolata</taxon>
        <taxon>Dinophyceae</taxon>
        <taxon>Suessiales</taxon>
        <taxon>Symbiodiniaceae</taxon>
        <taxon>Durusdinium</taxon>
    </lineage>
</organism>
<feature type="region of interest" description="Disordered" evidence="1">
    <location>
        <begin position="41"/>
        <end position="70"/>
    </location>
</feature>
<keyword evidence="3" id="KW-1185">Reference proteome</keyword>
<dbReference type="Proteomes" id="UP001642464">
    <property type="component" value="Unassembled WGS sequence"/>
</dbReference>
<proteinExistence type="predicted"/>
<feature type="compositionally biased region" description="Low complexity" evidence="1">
    <location>
        <begin position="60"/>
        <end position="70"/>
    </location>
</feature>
<dbReference type="EMBL" id="CAXAMM010016947">
    <property type="protein sequence ID" value="CAK9040087.1"/>
    <property type="molecule type" value="Genomic_DNA"/>
</dbReference>
<evidence type="ECO:0000256" key="1">
    <source>
        <dbReference type="SAM" id="MobiDB-lite"/>
    </source>
</evidence>
<accession>A0ABP0LP43</accession>
<name>A0ABP0LP43_9DINO</name>
<evidence type="ECO:0000313" key="3">
    <source>
        <dbReference type="Proteomes" id="UP001642464"/>
    </source>
</evidence>
<gene>
    <name evidence="2" type="ORF">SCF082_LOCUS23378</name>
</gene>